<name>A0A0F9PUT2_9ZZZZ</name>
<dbReference type="AlphaFoldDB" id="A0A0F9PUT2"/>
<accession>A0A0F9PUT2</accession>
<dbReference type="InterPro" id="IPR021145">
    <property type="entry name" value="Portal_protein_SPP1_Gp6-like"/>
</dbReference>
<evidence type="ECO:0000313" key="1">
    <source>
        <dbReference type="EMBL" id="KKM96947.1"/>
    </source>
</evidence>
<reference evidence="1" key="1">
    <citation type="journal article" date="2015" name="Nature">
        <title>Complex archaea that bridge the gap between prokaryotes and eukaryotes.</title>
        <authorList>
            <person name="Spang A."/>
            <person name="Saw J.H."/>
            <person name="Jorgensen S.L."/>
            <person name="Zaremba-Niedzwiedzka K."/>
            <person name="Martijn J."/>
            <person name="Lind A.E."/>
            <person name="van Eijk R."/>
            <person name="Schleper C."/>
            <person name="Guy L."/>
            <person name="Ettema T.J."/>
        </authorList>
    </citation>
    <scope>NUCLEOTIDE SEQUENCE</scope>
</reference>
<proteinExistence type="predicted"/>
<comment type="caution">
    <text evidence="1">The sequence shown here is derived from an EMBL/GenBank/DDBJ whole genome shotgun (WGS) entry which is preliminary data.</text>
</comment>
<dbReference type="EMBL" id="LAZR01005812">
    <property type="protein sequence ID" value="KKM96947.1"/>
    <property type="molecule type" value="Genomic_DNA"/>
</dbReference>
<dbReference type="Pfam" id="PF05133">
    <property type="entry name" value="SPP1_portal"/>
    <property type="match status" value="1"/>
</dbReference>
<sequence length="346" mass="39242">MEKLRFRFDDRIAPGDIVDIIDGFRANEVPRINGLTDYSKGNNPPILERQLPVASPQNKVPTPYGRRITSIVSSYMYLPGLISYNSENDELFNSLSDVFTMNEEPIESYRIGWQATVQGVGYELFYSEGLDRVNTILGPGTGRKNTEPLFIRVSVNGVIPIYDYAIDSKITAFIRFYTIKQDEAEYIDVYYSDVIEHYVRKAAATSIRKTGEQSHGYDRPPLVVYDNNDDMMGDFSAVVPLIDAYDVLTSDSMNEFDRFAQAYLIFKGMSLSPEDVETIKYKRAFNVDADGAVTFLTKPIEVEFIQFMTEHLRGMAREIALLEVLGPNPTAAFKMLQDVATRLEKL</sequence>
<protein>
    <submittedName>
        <fullName evidence="1">Uncharacterized protein</fullName>
    </submittedName>
</protein>
<organism evidence="1">
    <name type="scientific">marine sediment metagenome</name>
    <dbReference type="NCBI Taxonomy" id="412755"/>
    <lineage>
        <taxon>unclassified sequences</taxon>
        <taxon>metagenomes</taxon>
        <taxon>ecological metagenomes</taxon>
    </lineage>
</organism>
<gene>
    <name evidence="1" type="ORF">LCGC14_1172930</name>
</gene>